<feature type="region of interest" description="Disordered" evidence="1">
    <location>
        <begin position="84"/>
        <end position="112"/>
    </location>
</feature>
<feature type="compositionally biased region" description="Polar residues" evidence="1">
    <location>
        <begin position="89"/>
        <end position="112"/>
    </location>
</feature>
<organism evidence="2 3">
    <name type="scientific">Funneliformis caledonium</name>
    <dbReference type="NCBI Taxonomy" id="1117310"/>
    <lineage>
        <taxon>Eukaryota</taxon>
        <taxon>Fungi</taxon>
        <taxon>Fungi incertae sedis</taxon>
        <taxon>Mucoromycota</taxon>
        <taxon>Glomeromycotina</taxon>
        <taxon>Glomeromycetes</taxon>
        <taxon>Glomerales</taxon>
        <taxon>Glomeraceae</taxon>
        <taxon>Funneliformis</taxon>
    </lineage>
</organism>
<evidence type="ECO:0000256" key="1">
    <source>
        <dbReference type="SAM" id="MobiDB-lite"/>
    </source>
</evidence>
<evidence type="ECO:0000313" key="3">
    <source>
        <dbReference type="Proteomes" id="UP000789570"/>
    </source>
</evidence>
<evidence type="ECO:0000313" key="2">
    <source>
        <dbReference type="EMBL" id="CAG8770896.1"/>
    </source>
</evidence>
<protein>
    <submittedName>
        <fullName evidence="2">12687_t:CDS:1</fullName>
    </submittedName>
</protein>
<comment type="caution">
    <text evidence="2">The sequence shown here is derived from an EMBL/GenBank/DDBJ whole genome shotgun (WGS) entry which is preliminary data.</text>
</comment>
<proteinExistence type="predicted"/>
<sequence>VSGSHDTFGENINSIGIPDHLTNRHIIRSANHNVENSYICYDSIGSNGAFIDNGGGSYGYFNDSIASLDNCNNTSNHLINHQIARSPEPNDNSLSQRTIGGSSSSGGNVDYD</sequence>
<accession>A0A9N9J999</accession>
<gene>
    <name evidence="2" type="ORF">FCALED_LOCUS17532</name>
</gene>
<feature type="non-terminal residue" evidence="2">
    <location>
        <position position="112"/>
    </location>
</feature>
<dbReference type="AlphaFoldDB" id="A0A9N9J999"/>
<feature type="non-terminal residue" evidence="2">
    <location>
        <position position="1"/>
    </location>
</feature>
<keyword evidence="3" id="KW-1185">Reference proteome</keyword>
<name>A0A9N9J999_9GLOM</name>
<reference evidence="2" key="1">
    <citation type="submission" date="2021-06" db="EMBL/GenBank/DDBJ databases">
        <authorList>
            <person name="Kallberg Y."/>
            <person name="Tangrot J."/>
            <person name="Rosling A."/>
        </authorList>
    </citation>
    <scope>NUCLEOTIDE SEQUENCE</scope>
    <source>
        <strain evidence="2">UK204</strain>
    </source>
</reference>
<dbReference type="EMBL" id="CAJVPQ010027332">
    <property type="protein sequence ID" value="CAG8770896.1"/>
    <property type="molecule type" value="Genomic_DNA"/>
</dbReference>
<dbReference type="Proteomes" id="UP000789570">
    <property type="component" value="Unassembled WGS sequence"/>
</dbReference>